<gene>
    <name evidence="3" type="ORF">RJ53_06530</name>
</gene>
<dbReference type="NCBIfam" id="TIGR03663">
    <property type="entry name" value="flippase activity-associated protein Agl23"/>
    <property type="match status" value="1"/>
</dbReference>
<keyword evidence="3" id="KW-0808">Transferase</keyword>
<feature type="domain" description="Glycosyltransferase RgtA/B/C/D-like" evidence="2">
    <location>
        <begin position="67"/>
        <end position="210"/>
    </location>
</feature>
<dbReference type="GO" id="GO:0016740">
    <property type="term" value="F:transferase activity"/>
    <property type="evidence" value="ECO:0007669"/>
    <property type="project" value="UniProtKB-KW"/>
</dbReference>
<feature type="transmembrane region" description="Helical" evidence="1">
    <location>
        <begin position="88"/>
        <end position="107"/>
    </location>
</feature>
<dbReference type="PANTHER" id="PTHR41710:SF2">
    <property type="entry name" value="GLYCOSYL TRANSFERASE FAMILY 39_83 DOMAIN-CONTAINING PROTEIN"/>
    <property type="match status" value="1"/>
</dbReference>
<dbReference type="EMBL" id="JWHL01000009">
    <property type="protein sequence ID" value="MBR1369165.1"/>
    <property type="molecule type" value="Genomic_DNA"/>
</dbReference>
<dbReference type="PANTHER" id="PTHR41710">
    <property type="entry name" value="GLYCOSYL TRANSFERASE, FAMILY 39"/>
    <property type="match status" value="1"/>
</dbReference>
<feature type="transmembrane region" description="Helical" evidence="1">
    <location>
        <begin position="60"/>
        <end position="82"/>
    </location>
</feature>
<reference evidence="3" key="1">
    <citation type="submission" date="2014-12" db="EMBL/GenBank/DDBJ databases">
        <authorList>
            <person name="Huang H.-H."/>
            <person name="Chen S.-C."/>
            <person name="Lai M.-C."/>
        </authorList>
    </citation>
    <scope>NUCLEOTIDE SEQUENCE</scope>
    <source>
        <strain evidence="3">K1F9705b</strain>
    </source>
</reference>
<protein>
    <submittedName>
        <fullName evidence="3">Glycosyl transferase</fullName>
    </submittedName>
</protein>
<accession>A0A8J7W9M3</accession>
<organism evidence="3 4">
    <name type="scientific">Methanocalculus chunghsingensis</name>
    <dbReference type="NCBI Taxonomy" id="156457"/>
    <lineage>
        <taxon>Archaea</taxon>
        <taxon>Methanobacteriati</taxon>
        <taxon>Methanobacteriota</taxon>
        <taxon>Stenosarchaea group</taxon>
        <taxon>Methanomicrobia</taxon>
        <taxon>Methanomicrobiales</taxon>
        <taxon>Methanocalculaceae</taxon>
        <taxon>Methanocalculus</taxon>
    </lineage>
</organism>
<dbReference type="RefSeq" id="WP_211530859.1">
    <property type="nucleotide sequence ID" value="NZ_JWHL01000009.1"/>
</dbReference>
<evidence type="ECO:0000313" key="4">
    <source>
        <dbReference type="Proteomes" id="UP000730161"/>
    </source>
</evidence>
<name>A0A8J7W9M3_9EURY</name>
<dbReference type="InterPro" id="IPR038731">
    <property type="entry name" value="RgtA/B/C-like"/>
</dbReference>
<keyword evidence="4" id="KW-1185">Reference proteome</keyword>
<feature type="transmembrane region" description="Helical" evidence="1">
    <location>
        <begin position="364"/>
        <end position="381"/>
    </location>
</feature>
<comment type="caution">
    <text evidence="3">The sequence shown here is derived from an EMBL/GenBank/DDBJ whole genome shotgun (WGS) entry which is preliminary data.</text>
</comment>
<sequence length="535" mass="61298">MKAAPDTSIFQRLLSPELLLFYVILLAAILRFAFLDLKLYHHDEVVHAWFAYELLTKGTYIYDPQFHGPFLFYLTAGIFSLFGDSDLVGRLLPAFLGTALIALVYPLYRMGYLDARQMLVAAVLLAFSPEMVYFSRFLRNDIFIAFFTLLLIVAACAYFRYEKLRYALVAAVAAALGMTSKENMPIVLVILGSYLLFAIWTRRLVFPITWRRDLISATILGAGIIALFYSSFGSHPEIVLQAGQMAISHWMEMHGVERLGGPWYFYLVFLVLYEVPILILAALGMIHFILGGTIIGSIRSLGESGKSDRMLLSRSGISDEIRAIFCRPDPGITYDPKFEFIRFSIWWMIASLVVYAYIGEKVPWLILHQLLPMIFVATFMLDRAKVVIIGLGIIFLFGMTMHIAFTPADIAEPIVQVQNSEDLRILMKWIDESDRVAIATDIYWPLPWYYRGERWEPFTLYGDRPNEGSLISGNYDLIITHDRNSFDALPGYEKVTLRHSYWVTYHEVKGNLVWYYFTRQVATGGQNFDVFRRVA</sequence>
<dbReference type="AlphaFoldDB" id="A0A8J7W9M3"/>
<keyword evidence="1" id="KW-0472">Membrane</keyword>
<keyword evidence="1" id="KW-0812">Transmembrane</keyword>
<feature type="transmembrane region" description="Helical" evidence="1">
    <location>
        <begin position="20"/>
        <end position="39"/>
    </location>
</feature>
<evidence type="ECO:0000259" key="2">
    <source>
        <dbReference type="Pfam" id="PF13231"/>
    </source>
</evidence>
<feature type="transmembrane region" description="Helical" evidence="1">
    <location>
        <begin position="386"/>
        <end position="405"/>
    </location>
</feature>
<keyword evidence="1" id="KW-1133">Transmembrane helix</keyword>
<dbReference type="OrthoDB" id="313515at2157"/>
<feature type="transmembrane region" description="Helical" evidence="1">
    <location>
        <begin position="186"/>
        <end position="202"/>
    </location>
</feature>
<feature type="transmembrane region" description="Helical" evidence="1">
    <location>
        <begin position="263"/>
        <end position="290"/>
    </location>
</feature>
<evidence type="ECO:0000313" key="3">
    <source>
        <dbReference type="EMBL" id="MBR1369165.1"/>
    </source>
</evidence>
<feature type="transmembrane region" description="Helical" evidence="1">
    <location>
        <begin position="340"/>
        <end position="358"/>
    </location>
</feature>
<evidence type="ECO:0000256" key="1">
    <source>
        <dbReference type="SAM" id="Phobius"/>
    </source>
</evidence>
<proteinExistence type="predicted"/>
<feature type="transmembrane region" description="Helical" evidence="1">
    <location>
        <begin position="119"/>
        <end position="136"/>
    </location>
</feature>
<feature type="transmembrane region" description="Helical" evidence="1">
    <location>
        <begin position="214"/>
        <end position="232"/>
    </location>
</feature>
<dbReference type="Proteomes" id="UP000730161">
    <property type="component" value="Unassembled WGS sequence"/>
</dbReference>
<dbReference type="InterPro" id="IPR019962">
    <property type="entry name" value="CHP03663"/>
</dbReference>
<dbReference type="Pfam" id="PF13231">
    <property type="entry name" value="PMT_2"/>
    <property type="match status" value="1"/>
</dbReference>
<feature type="transmembrane region" description="Helical" evidence="1">
    <location>
        <begin position="142"/>
        <end position="159"/>
    </location>
</feature>